<sequence length="498" mass="55957">MASLSEEEENYVRLALLLKGVTPRAVRTYFDREFLPITLHSTLSTRHSTLFDLKSKRFLNQVQWNLLKNGVPDSKTFDVTLMICLIRNLTSIIPPINGFDSLPLLVETTPGSDLARIKCYRNKLAHHDSNTIDTAYFETAWIDISDWYNLFDNNYYIKYTESSQDGLSGNLEMVLQKTPDYIPGSREENNEQFLTNHDNYEYLHLDQNSSSIYTGIYFDHSDPTNSPQFVYSTLGSPYTANTDPLTFSNITIRDQFYVVLFIYDHCESEVTSRIENSGPCPVPTIPIVNTSMTYVTTQSGANLNLDCSFDSMVDVSGVKWAFTDRNNVYREVNETTNTSKYGGSTISTPSLTVKSFSQSDEGLYSCIVENFMGPGTSHAINASVAPYVEPMCPCNCDYKDKLDYWAAQNQTNHTMEEWREILAPVLEKLEKELKVDTSNLSSTVNKRISAKDSRPSSQKLGMLGIVCLSLIVGGIILVDITSLPRHCQTAKSICTGGS</sequence>
<dbReference type="EMBL" id="CAJPWZ010000380">
    <property type="protein sequence ID" value="CAG2192165.1"/>
    <property type="molecule type" value="Genomic_DNA"/>
</dbReference>
<reference evidence="3" key="1">
    <citation type="submission" date="2021-03" db="EMBL/GenBank/DDBJ databases">
        <authorList>
            <person name="Bekaert M."/>
        </authorList>
    </citation>
    <scope>NUCLEOTIDE SEQUENCE</scope>
</reference>
<comment type="caution">
    <text evidence="3">The sequence shown here is derived from an EMBL/GenBank/DDBJ whole genome shotgun (WGS) entry which is preliminary data.</text>
</comment>
<dbReference type="InterPro" id="IPR013106">
    <property type="entry name" value="Ig_V-set"/>
</dbReference>
<keyword evidence="4" id="KW-1185">Reference proteome</keyword>
<dbReference type="PROSITE" id="PS50835">
    <property type="entry name" value="IG_LIKE"/>
    <property type="match status" value="1"/>
</dbReference>
<dbReference type="SMART" id="SM00409">
    <property type="entry name" value="IG"/>
    <property type="match status" value="1"/>
</dbReference>
<dbReference type="Pfam" id="PF18738">
    <property type="entry name" value="HEPN_DZIP3"/>
    <property type="match status" value="1"/>
</dbReference>
<dbReference type="Pfam" id="PF07686">
    <property type="entry name" value="V-set"/>
    <property type="match status" value="1"/>
</dbReference>
<dbReference type="Gene3D" id="2.60.40.10">
    <property type="entry name" value="Immunoglobulins"/>
    <property type="match status" value="1"/>
</dbReference>
<dbReference type="SUPFAM" id="SSF48726">
    <property type="entry name" value="Immunoglobulin"/>
    <property type="match status" value="1"/>
</dbReference>
<proteinExistence type="predicted"/>
<feature type="transmembrane region" description="Helical" evidence="1">
    <location>
        <begin position="460"/>
        <end position="478"/>
    </location>
</feature>
<evidence type="ECO:0000313" key="4">
    <source>
        <dbReference type="Proteomes" id="UP000683360"/>
    </source>
</evidence>
<dbReference type="OrthoDB" id="6162635at2759"/>
<dbReference type="SMART" id="SM00408">
    <property type="entry name" value="IGc2"/>
    <property type="match status" value="1"/>
</dbReference>
<organism evidence="3 4">
    <name type="scientific">Mytilus edulis</name>
    <name type="common">Blue mussel</name>
    <dbReference type="NCBI Taxonomy" id="6550"/>
    <lineage>
        <taxon>Eukaryota</taxon>
        <taxon>Metazoa</taxon>
        <taxon>Spiralia</taxon>
        <taxon>Lophotrochozoa</taxon>
        <taxon>Mollusca</taxon>
        <taxon>Bivalvia</taxon>
        <taxon>Autobranchia</taxon>
        <taxon>Pteriomorphia</taxon>
        <taxon>Mytilida</taxon>
        <taxon>Mytiloidea</taxon>
        <taxon>Mytilidae</taxon>
        <taxon>Mytilinae</taxon>
        <taxon>Mytilus</taxon>
    </lineage>
</organism>
<dbReference type="InterPro" id="IPR041249">
    <property type="entry name" value="HEPN_DZIP3"/>
</dbReference>
<accession>A0A8S3QCF2</accession>
<dbReference type="InterPro" id="IPR003599">
    <property type="entry name" value="Ig_sub"/>
</dbReference>
<gene>
    <name evidence="3" type="ORF">MEDL_7286</name>
</gene>
<dbReference type="InterPro" id="IPR013783">
    <property type="entry name" value="Ig-like_fold"/>
</dbReference>
<feature type="domain" description="Ig-like" evidence="2">
    <location>
        <begin position="283"/>
        <end position="385"/>
    </location>
</feature>
<protein>
    <recommendedName>
        <fullName evidence="2">Ig-like domain-containing protein</fullName>
    </recommendedName>
</protein>
<evidence type="ECO:0000256" key="1">
    <source>
        <dbReference type="SAM" id="Phobius"/>
    </source>
</evidence>
<keyword evidence="1" id="KW-0812">Transmembrane</keyword>
<keyword evidence="1" id="KW-1133">Transmembrane helix</keyword>
<evidence type="ECO:0000313" key="3">
    <source>
        <dbReference type="EMBL" id="CAG2192165.1"/>
    </source>
</evidence>
<evidence type="ECO:0000259" key="2">
    <source>
        <dbReference type="PROSITE" id="PS50835"/>
    </source>
</evidence>
<dbReference type="InterPro" id="IPR003598">
    <property type="entry name" value="Ig_sub2"/>
</dbReference>
<name>A0A8S3QCF2_MYTED</name>
<dbReference type="InterPro" id="IPR007110">
    <property type="entry name" value="Ig-like_dom"/>
</dbReference>
<dbReference type="AlphaFoldDB" id="A0A8S3QCF2"/>
<dbReference type="InterPro" id="IPR036179">
    <property type="entry name" value="Ig-like_dom_sf"/>
</dbReference>
<keyword evidence="1" id="KW-0472">Membrane</keyword>
<dbReference type="Proteomes" id="UP000683360">
    <property type="component" value="Unassembled WGS sequence"/>
</dbReference>